<proteinExistence type="predicted"/>
<sequence>MAKDRNTKRPGGALFRSNIRTGPSAKKKRVLAVKKGAASKKKIANGSDMTTAEADVYDQQLAKAIEDADEFAFDENVPVSEGEETEDKVFNPMDIDAEVRNVMEYTYLC</sequence>
<dbReference type="EMBL" id="BSXT01002311">
    <property type="protein sequence ID" value="GMF48310.1"/>
    <property type="molecule type" value="Genomic_DNA"/>
</dbReference>
<gene>
    <name evidence="1" type="ORF">Pfra01_001861400</name>
</gene>
<keyword evidence="2" id="KW-1185">Reference proteome</keyword>
<dbReference type="OrthoDB" id="125567at2759"/>
<comment type="caution">
    <text evidence="1">The sequence shown here is derived from an EMBL/GenBank/DDBJ whole genome shotgun (WGS) entry which is preliminary data.</text>
</comment>
<dbReference type="AlphaFoldDB" id="A0A9W6XY19"/>
<dbReference type="Proteomes" id="UP001165121">
    <property type="component" value="Unassembled WGS sequence"/>
</dbReference>
<accession>A0A9W6XY19</accession>
<evidence type="ECO:0000313" key="2">
    <source>
        <dbReference type="Proteomes" id="UP001165121"/>
    </source>
</evidence>
<reference evidence="1" key="1">
    <citation type="submission" date="2023-04" db="EMBL/GenBank/DDBJ databases">
        <title>Phytophthora fragariaefolia NBRC 109709.</title>
        <authorList>
            <person name="Ichikawa N."/>
            <person name="Sato H."/>
            <person name="Tonouchi N."/>
        </authorList>
    </citation>
    <scope>NUCLEOTIDE SEQUENCE</scope>
    <source>
        <strain evidence="1">NBRC 109709</strain>
    </source>
</reference>
<organism evidence="1 2">
    <name type="scientific">Phytophthora fragariaefolia</name>
    <dbReference type="NCBI Taxonomy" id="1490495"/>
    <lineage>
        <taxon>Eukaryota</taxon>
        <taxon>Sar</taxon>
        <taxon>Stramenopiles</taxon>
        <taxon>Oomycota</taxon>
        <taxon>Peronosporomycetes</taxon>
        <taxon>Peronosporales</taxon>
        <taxon>Peronosporaceae</taxon>
        <taxon>Phytophthora</taxon>
    </lineage>
</organism>
<evidence type="ECO:0000313" key="1">
    <source>
        <dbReference type="EMBL" id="GMF48310.1"/>
    </source>
</evidence>
<protein>
    <submittedName>
        <fullName evidence="1">Unnamed protein product</fullName>
    </submittedName>
</protein>
<name>A0A9W6XY19_9STRA</name>